<dbReference type="InterPro" id="IPR050922">
    <property type="entry name" value="LytR/CpsA/Psr_CW_biosynth"/>
</dbReference>
<evidence type="ECO:0000313" key="4">
    <source>
        <dbReference type="EMBL" id="MBO7747794.1"/>
    </source>
</evidence>
<dbReference type="PANTHER" id="PTHR33392">
    <property type="entry name" value="POLYISOPRENYL-TEICHOIC ACID--PEPTIDOGLYCAN TEICHOIC ACID TRANSFERASE TAGU"/>
    <property type="match status" value="1"/>
</dbReference>
<dbReference type="Proteomes" id="UP000670947">
    <property type="component" value="Unassembled WGS sequence"/>
</dbReference>
<name>A0ABS3WHI9_9BACL</name>
<dbReference type="InterPro" id="IPR004474">
    <property type="entry name" value="LytR_CpsA_psr"/>
</dbReference>
<gene>
    <name evidence="4" type="ORF">I8J29_26745</name>
</gene>
<comment type="caution">
    <text evidence="4">The sequence shown here is derived from an EMBL/GenBank/DDBJ whole genome shotgun (WGS) entry which is preliminary data.</text>
</comment>
<dbReference type="PANTHER" id="PTHR33392:SF6">
    <property type="entry name" value="POLYISOPRENYL-TEICHOIC ACID--PEPTIDOGLYCAN TEICHOIC ACID TRANSFERASE TAGU"/>
    <property type="match status" value="1"/>
</dbReference>
<dbReference type="EMBL" id="JAGGDJ010000040">
    <property type="protein sequence ID" value="MBO7747794.1"/>
    <property type="molecule type" value="Genomic_DNA"/>
</dbReference>
<feature type="transmembrane region" description="Helical" evidence="2">
    <location>
        <begin position="6"/>
        <end position="27"/>
    </location>
</feature>
<evidence type="ECO:0000256" key="2">
    <source>
        <dbReference type="SAM" id="Phobius"/>
    </source>
</evidence>
<comment type="similarity">
    <text evidence="1">Belongs to the LytR/CpsA/Psr (LCP) family.</text>
</comment>
<dbReference type="Pfam" id="PF03816">
    <property type="entry name" value="LytR_cpsA_psr"/>
    <property type="match status" value="1"/>
</dbReference>
<keyword evidence="2" id="KW-1133">Transmembrane helix</keyword>
<keyword evidence="5" id="KW-1185">Reference proteome</keyword>
<protein>
    <submittedName>
        <fullName evidence="4">LCP family protein</fullName>
    </submittedName>
</protein>
<sequence>MKRVLIWTGTAAAVIAILAGSLVWYAYHSAEKAANKMYENIDAVKPVYVSKDTTVTKNTKPAETKPIKNMAPFTVLVLGVDQRANDRGRSDTIIVLTVNPAKNSILMFNIPRDTRTTIVGHGTVDKINHAYAFGGVPMSINTIENFIDYPIDYYVKVNMEGFSRLIDIVGGVEVDNPFAFDYIDHHFDQGHLQLNGDEALLYSRMRYDDPRGDFGRNTRQRDLLRGIMKNTMNISSITHVNSLLRELGDSVKTDITFKEMKSFVANYRPEINKIDTVEVQGKGQTINKIWYYIVDDKERERVHALIKEHLQNGD</sequence>
<organism evidence="4 5">
    <name type="scientific">Paenibacillus artemisiicola</name>
    <dbReference type="NCBI Taxonomy" id="1172618"/>
    <lineage>
        <taxon>Bacteria</taxon>
        <taxon>Bacillati</taxon>
        <taxon>Bacillota</taxon>
        <taxon>Bacilli</taxon>
        <taxon>Bacillales</taxon>
        <taxon>Paenibacillaceae</taxon>
        <taxon>Paenibacillus</taxon>
    </lineage>
</organism>
<reference evidence="4 5" key="1">
    <citation type="submission" date="2021-03" db="EMBL/GenBank/DDBJ databases">
        <title>Paenibacillus artemisicola MWE-103 whole genome sequence.</title>
        <authorList>
            <person name="Ham Y.J."/>
        </authorList>
    </citation>
    <scope>NUCLEOTIDE SEQUENCE [LARGE SCALE GENOMIC DNA]</scope>
    <source>
        <strain evidence="4 5">MWE-103</strain>
    </source>
</reference>
<feature type="domain" description="Cell envelope-related transcriptional attenuator" evidence="3">
    <location>
        <begin position="89"/>
        <end position="231"/>
    </location>
</feature>
<evidence type="ECO:0000259" key="3">
    <source>
        <dbReference type="Pfam" id="PF03816"/>
    </source>
</evidence>
<evidence type="ECO:0000313" key="5">
    <source>
        <dbReference type="Proteomes" id="UP000670947"/>
    </source>
</evidence>
<evidence type="ECO:0000256" key="1">
    <source>
        <dbReference type="ARBA" id="ARBA00006068"/>
    </source>
</evidence>
<accession>A0ABS3WHI9</accession>
<dbReference type="NCBIfam" id="TIGR00350">
    <property type="entry name" value="lytR_cpsA_psr"/>
    <property type="match status" value="1"/>
</dbReference>
<keyword evidence="2" id="KW-0472">Membrane</keyword>
<proteinExistence type="inferred from homology"/>
<dbReference type="Gene3D" id="3.40.630.190">
    <property type="entry name" value="LCP protein"/>
    <property type="match status" value="1"/>
</dbReference>
<keyword evidence="2" id="KW-0812">Transmembrane</keyword>